<evidence type="ECO:0000313" key="1">
    <source>
        <dbReference type="EMBL" id="KKN15015.1"/>
    </source>
</evidence>
<comment type="caution">
    <text evidence="1">The sequence shown here is derived from an EMBL/GenBank/DDBJ whole genome shotgun (WGS) entry which is preliminary data.</text>
</comment>
<dbReference type="EMBL" id="LAZR01003755">
    <property type="protein sequence ID" value="KKN15015.1"/>
    <property type="molecule type" value="Genomic_DNA"/>
</dbReference>
<sequence>MATSWMDIKQGKRPGAPPQTYYSKRALDHAVWYMNGLAKDFGSGRMTACDFQANYDMTQRLNMPIHCKKIGTDKSSRKPLYQCFKYPPLGKKPVEPLGLCKRKGGKRR</sequence>
<accession>A0A0F9N5X2</accession>
<reference evidence="1" key="1">
    <citation type="journal article" date="2015" name="Nature">
        <title>Complex archaea that bridge the gap between prokaryotes and eukaryotes.</title>
        <authorList>
            <person name="Spang A."/>
            <person name="Saw J.H."/>
            <person name="Jorgensen S.L."/>
            <person name="Zaremba-Niedzwiedzka K."/>
            <person name="Martijn J."/>
            <person name="Lind A.E."/>
            <person name="van Eijk R."/>
            <person name="Schleper C."/>
            <person name="Guy L."/>
            <person name="Ettema T.J."/>
        </authorList>
    </citation>
    <scope>NUCLEOTIDE SEQUENCE</scope>
</reference>
<proteinExistence type="predicted"/>
<gene>
    <name evidence="1" type="ORF">LCGC14_0990170</name>
</gene>
<organism evidence="1">
    <name type="scientific">marine sediment metagenome</name>
    <dbReference type="NCBI Taxonomy" id="412755"/>
    <lineage>
        <taxon>unclassified sequences</taxon>
        <taxon>metagenomes</taxon>
        <taxon>ecological metagenomes</taxon>
    </lineage>
</organism>
<dbReference type="AlphaFoldDB" id="A0A0F9N5X2"/>
<name>A0A0F9N5X2_9ZZZZ</name>
<protein>
    <submittedName>
        <fullName evidence="1">Uncharacterized protein</fullName>
    </submittedName>
</protein>